<feature type="compositionally biased region" description="Low complexity" evidence="6">
    <location>
        <begin position="145"/>
        <end position="163"/>
    </location>
</feature>
<dbReference type="PANTHER" id="PTHR31602:SF101">
    <property type="entry name" value="GROWTH-REGULATING FACTOR 7"/>
    <property type="match status" value="1"/>
</dbReference>
<dbReference type="GO" id="GO:0006355">
    <property type="term" value="P:regulation of DNA-templated transcription"/>
    <property type="evidence" value="ECO:0007669"/>
    <property type="project" value="InterPro"/>
</dbReference>
<organism evidence="9 10">
    <name type="scientific">Heracleum sosnowskyi</name>
    <dbReference type="NCBI Taxonomy" id="360622"/>
    <lineage>
        <taxon>Eukaryota</taxon>
        <taxon>Viridiplantae</taxon>
        <taxon>Streptophyta</taxon>
        <taxon>Embryophyta</taxon>
        <taxon>Tracheophyta</taxon>
        <taxon>Spermatophyta</taxon>
        <taxon>Magnoliopsida</taxon>
        <taxon>eudicotyledons</taxon>
        <taxon>Gunneridae</taxon>
        <taxon>Pentapetalae</taxon>
        <taxon>asterids</taxon>
        <taxon>campanulids</taxon>
        <taxon>Apiales</taxon>
        <taxon>Apiaceae</taxon>
        <taxon>Apioideae</taxon>
        <taxon>apioid superclade</taxon>
        <taxon>Tordylieae</taxon>
        <taxon>Tordyliinae</taxon>
        <taxon>Heracleum</taxon>
    </lineage>
</organism>
<evidence type="ECO:0000256" key="4">
    <source>
        <dbReference type="PROSITE-ProRule" id="PRU01002"/>
    </source>
</evidence>
<feature type="short sequence motif" description="Bipartite nuclear localization signal" evidence="4">
    <location>
        <begin position="79"/>
        <end position="89"/>
    </location>
</feature>
<dbReference type="EMBL" id="JAUIZM010000009">
    <property type="protein sequence ID" value="KAK1366402.1"/>
    <property type="molecule type" value="Genomic_DNA"/>
</dbReference>
<dbReference type="GO" id="GO:0005634">
    <property type="term" value="C:nucleus"/>
    <property type="evidence" value="ECO:0007669"/>
    <property type="project" value="UniProtKB-SubCell"/>
</dbReference>
<feature type="domain" description="QLQ" evidence="7">
    <location>
        <begin position="14"/>
        <end position="49"/>
    </location>
</feature>
<evidence type="ECO:0000256" key="1">
    <source>
        <dbReference type="ARBA" id="ARBA00004123"/>
    </source>
</evidence>
<keyword evidence="5" id="KW-0804">Transcription</keyword>
<proteinExistence type="inferred from homology"/>
<evidence type="ECO:0000256" key="3">
    <source>
        <dbReference type="ARBA" id="ARBA00023242"/>
    </source>
</evidence>
<sequence>MATTVYSPYSEPPAFTRAQWKELERQAMIYKYMVASVPVPPHLLSSDFTTATATSLDHHGYSSIFNLKYGDNRDPEPGRCKRTDGKKWRCSRDVAPQQKYCERHMHRGRPRSRKPVEPLQQESSPKTNKKTRLVSTAPPAPASPRPLGSTNELNNNNPSSLLPKTVTKTEDISLSLFTQHSQNREMEWMMGSKMMTMETSEQQWNQLMSQGSVYNTSPADQGMFQHNNYGVEEQQLSLLSLPQIGNSNTDDYNLFMNAYNPPRDFIDAWSNENNPHSENINNDSSCSVNNGNFSPCSLNLSMAMGVNDSEMGQIQMLEEGSDTSQRCQGMSWLSPVSWMVSTPGGPLAEVLRPSNVIVNSNPGSPCAGKNCDAISPQATSPSGVLHRTMLSLSDNSVCNSPTVAAAAPEIVGFQWLN</sequence>
<reference evidence="9" key="2">
    <citation type="submission" date="2023-05" db="EMBL/GenBank/DDBJ databases">
        <authorList>
            <person name="Schelkunov M.I."/>
        </authorList>
    </citation>
    <scope>NUCLEOTIDE SEQUENCE</scope>
    <source>
        <strain evidence="9">Hsosn_3</strain>
        <tissue evidence="9">Leaf</tissue>
    </source>
</reference>
<keyword evidence="10" id="KW-1185">Reference proteome</keyword>
<evidence type="ECO:0000259" key="7">
    <source>
        <dbReference type="PROSITE" id="PS51666"/>
    </source>
</evidence>
<feature type="compositionally biased region" description="Basic and acidic residues" evidence="6">
    <location>
        <begin position="70"/>
        <end position="92"/>
    </location>
</feature>
<name>A0AAD8HHV0_9APIA</name>
<dbReference type="PROSITE" id="PS51667">
    <property type="entry name" value="WRC"/>
    <property type="match status" value="1"/>
</dbReference>
<comment type="function">
    <text evidence="5">Transcription activator.</text>
</comment>
<dbReference type="GO" id="GO:0099402">
    <property type="term" value="P:plant organ development"/>
    <property type="evidence" value="ECO:0007669"/>
    <property type="project" value="UniProtKB-ARBA"/>
</dbReference>
<dbReference type="PANTHER" id="PTHR31602">
    <property type="entry name" value="GROWTH-REGULATING FACTOR 5"/>
    <property type="match status" value="1"/>
</dbReference>
<protein>
    <recommendedName>
        <fullName evidence="5">Growth-regulating factor</fullName>
    </recommendedName>
</protein>
<dbReference type="InterPro" id="IPR031137">
    <property type="entry name" value="GRF"/>
</dbReference>
<keyword evidence="5" id="KW-0805">Transcription regulation</keyword>
<dbReference type="Pfam" id="PF08879">
    <property type="entry name" value="WRC"/>
    <property type="match status" value="1"/>
</dbReference>
<dbReference type="InterPro" id="IPR014977">
    <property type="entry name" value="WRC_dom"/>
</dbReference>
<dbReference type="InterPro" id="IPR014978">
    <property type="entry name" value="Gln-Leu-Gln_QLQ"/>
</dbReference>
<evidence type="ECO:0000256" key="6">
    <source>
        <dbReference type="SAM" id="MobiDB-lite"/>
    </source>
</evidence>
<comment type="subcellular location">
    <subcellularLocation>
        <location evidence="1 4 5">Nucleus</location>
    </subcellularLocation>
</comment>
<feature type="short sequence motif" description="Bipartite nuclear localization signal" evidence="4">
    <location>
        <begin position="107"/>
        <end position="114"/>
    </location>
</feature>
<comment type="domain">
    <text evidence="5">The QLQ domain and WRC domain may be involved in protein-protein interaction and DNA-binding, respectively.</text>
</comment>
<feature type="domain" description="WRC" evidence="8">
    <location>
        <begin position="74"/>
        <end position="118"/>
    </location>
</feature>
<dbReference type="Proteomes" id="UP001237642">
    <property type="component" value="Unassembled WGS sequence"/>
</dbReference>
<reference evidence="9" key="1">
    <citation type="submission" date="2023-02" db="EMBL/GenBank/DDBJ databases">
        <title>Genome of toxic invasive species Heracleum sosnowskyi carries increased number of genes despite the absence of recent whole-genome duplications.</title>
        <authorList>
            <person name="Schelkunov M."/>
            <person name="Shtratnikova V."/>
            <person name="Makarenko M."/>
            <person name="Klepikova A."/>
            <person name="Omelchenko D."/>
            <person name="Novikova G."/>
            <person name="Obukhova E."/>
            <person name="Bogdanov V."/>
            <person name="Penin A."/>
            <person name="Logacheva M."/>
        </authorList>
    </citation>
    <scope>NUCLEOTIDE SEQUENCE</scope>
    <source>
        <strain evidence="9">Hsosn_3</strain>
        <tissue evidence="9">Leaf</tissue>
    </source>
</reference>
<evidence type="ECO:0000313" key="10">
    <source>
        <dbReference type="Proteomes" id="UP001237642"/>
    </source>
</evidence>
<dbReference type="GO" id="GO:0005524">
    <property type="term" value="F:ATP binding"/>
    <property type="evidence" value="ECO:0007669"/>
    <property type="project" value="UniProtKB-UniRule"/>
</dbReference>
<dbReference type="SMART" id="SM00951">
    <property type="entry name" value="QLQ"/>
    <property type="match status" value="1"/>
</dbReference>
<evidence type="ECO:0000256" key="5">
    <source>
        <dbReference type="RuleBase" id="RU367127"/>
    </source>
</evidence>
<evidence type="ECO:0000259" key="8">
    <source>
        <dbReference type="PROSITE" id="PS51667"/>
    </source>
</evidence>
<gene>
    <name evidence="9" type="ORF">POM88_041963</name>
</gene>
<feature type="compositionally biased region" description="Basic residues" evidence="6">
    <location>
        <begin position="104"/>
        <end position="113"/>
    </location>
</feature>
<accession>A0AAD8HHV0</accession>
<feature type="region of interest" description="Disordered" evidence="6">
    <location>
        <begin position="69"/>
        <end position="164"/>
    </location>
</feature>
<comment type="similarity">
    <text evidence="2 5">Belongs to the GRF family.</text>
</comment>
<evidence type="ECO:0000256" key="2">
    <source>
        <dbReference type="ARBA" id="ARBA00008122"/>
    </source>
</evidence>
<comment type="caution">
    <text evidence="9">The sequence shown here is derived from an EMBL/GenBank/DDBJ whole genome shotgun (WGS) entry which is preliminary data.</text>
</comment>
<keyword evidence="5" id="KW-0010">Activator</keyword>
<dbReference type="AlphaFoldDB" id="A0AAD8HHV0"/>
<keyword evidence="3 4" id="KW-0539">Nucleus</keyword>
<dbReference type="GO" id="GO:0006351">
    <property type="term" value="P:DNA-templated transcription"/>
    <property type="evidence" value="ECO:0007669"/>
    <property type="project" value="UniProtKB-UniRule"/>
</dbReference>
<dbReference type="PROSITE" id="PS51666">
    <property type="entry name" value="QLQ"/>
    <property type="match status" value="1"/>
</dbReference>
<dbReference type="Pfam" id="PF08880">
    <property type="entry name" value="QLQ"/>
    <property type="match status" value="1"/>
</dbReference>
<evidence type="ECO:0000313" key="9">
    <source>
        <dbReference type="EMBL" id="KAK1366402.1"/>
    </source>
</evidence>